<dbReference type="Proteomes" id="UP000070498">
    <property type="component" value="Unassembled WGS sequence"/>
</dbReference>
<proteinExistence type="predicted"/>
<protein>
    <submittedName>
        <fullName evidence="4">Hemolysin D</fullName>
    </submittedName>
</protein>
<dbReference type="Gene3D" id="2.40.50.100">
    <property type="match status" value="1"/>
</dbReference>
<dbReference type="STRING" id="2052828.ATO67_13870"/>
<dbReference type="PANTHER" id="PTHR30386:SF24">
    <property type="entry name" value="MULTIDRUG RESISTANCE EFFLUX PUMP"/>
    <property type="match status" value="1"/>
</dbReference>
<evidence type="ECO:0000259" key="2">
    <source>
        <dbReference type="Pfam" id="PF25917"/>
    </source>
</evidence>
<sequence>MDAGPIVKTPVRTRSSRSVRTLILGMIVLAGGVATAYYLNRYITHGQYIVSTDNAYVKADATIVAPRISGYISAVVVGDNEQIKSGQTLARIDDRDYQVALDQAKANVAGASAALASKKALLYSQKSVIEAAQAAVSIDEANAAFAEQDAKRYSTLAASNSGSVQNAQQAETRRAVSRATLERDSAVLITARKQVDLLKADVDQARAALVHSQAIERQAALNLTYTLIVAPLDGTVGNRTLRVGQYVQAGTQLMAVVPLASVYIVANYKETQLRDVREGQPVDLEVDMLSGMTLRGHVDSIAPASGQEFALLPPDNATGNFTKIVQRIPVRIRVDDFVGHEGTLRPGMSLEASIDTRSGS</sequence>
<keyword evidence="1" id="KW-1133">Transmembrane helix</keyword>
<evidence type="ECO:0000256" key="1">
    <source>
        <dbReference type="SAM" id="Phobius"/>
    </source>
</evidence>
<dbReference type="Gene3D" id="2.40.30.170">
    <property type="match status" value="1"/>
</dbReference>
<dbReference type="PANTHER" id="PTHR30386">
    <property type="entry name" value="MEMBRANE FUSION SUBUNIT OF EMRAB-TOLC MULTIDRUG EFFLUX PUMP"/>
    <property type="match status" value="1"/>
</dbReference>
<dbReference type="PRINTS" id="PR01490">
    <property type="entry name" value="RTXTOXIND"/>
</dbReference>
<dbReference type="Pfam" id="PF25963">
    <property type="entry name" value="Beta-barrel_AAEA"/>
    <property type="match status" value="1"/>
</dbReference>
<reference evidence="4 5" key="1">
    <citation type="submission" date="2015-11" db="EMBL/GenBank/DDBJ databases">
        <title>Draft genome sequence of Agrobacterium sp. R89-1.</title>
        <authorList>
            <person name="Zahradnik J."/>
            <person name="Kyslikova E."/>
            <person name="Palyzova A."/>
            <person name="Kyslik P."/>
        </authorList>
    </citation>
    <scope>NUCLEOTIDE SEQUENCE [LARGE SCALE GENOMIC DNA]</scope>
    <source>
        <strain evidence="4 5">R89-1</strain>
    </source>
</reference>
<keyword evidence="1" id="KW-0812">Transmembrane</keyword>
<evidence type="ECO:0000313" key="5">
    <source>
        <dbReference type="Proteomes" id="UP000070498"/>
    </source>
</evidence>
<dbReference type="AlphaFoldDB" id="A0A135NY40"/>
<organism evidence="4 5">
    <name type="scientific">Agrobacterium bohemicum</name>
    <dbReference type="NCBI Taxonomy" id="2052828"/>
    <lineage>
        <taxon>Bacteria</taxon>
        <taxon>Pseudomonadati</taxon>
        <taxon>Pseudomonadota</taxon>
        <taxon>Alphaproteobacteria</taxon>
        <taxon>Hyphomicrobiales</taxon>
        <taxon>Rhizobiaceae</taxon>
        <taxon>Rhizobium/Agrobacterium group</taxon>
        <taxon>Agrobacterium</taxon>
    </lineage>
</organism>
<dbReference type="EMBL" id="LNUW01000038">
    <property type="protein sequence ID" value="KXG84092.1"/>
    <property type="molecule type" value="Genomic_DNA"/>
</dbReference>
<name>A0A135NY40_9HYPH</name>
<feature type="transmembrane region" description="Helical" evidence="1">
    <location>
        <begin position="21"/>
        <end position="39"/>
    </location>
</feature>
<dbReference type="Gene3D" id="1.10.287.470">
    <property type="entry name" value="Helix hairpin bin"/>
    <property type="match status" value="1"/>
</dbReference>
<dbReference type="InterPro" id="IPR058625">
    <property type="entry name" value="MdtA-like_BSH"/>
</dbReference>
<dbReference type="RefSeq" id="WP_067650077.1">
    <property type="nucleotide sequence ID" value="NZ_KQ961030.1"/>
</dbReference>
<keyword evidence="1" id="KW-0472">Membrane</keyword>
<feature type="domain" description="Multidrug resistance protein MdtA-like barrel-sandwich hybrid" evidence="2">
    <location>
        <begin position="64"/>
        <end position="257"/>
    </location>
</feature>
<evidence type="ECO:0000259" key="3">
    <source>
        <dbReference type="Pfam" id="PF25963"/>
    </source>
</evidence>
<dbReference type="SUPFAM" id="SSF111369">
    <property type="entry name" value="HlyD-like secretion proteins"/>
    <property type="match status" value="2"/>
</dbReference>
<dbReference type="InterPro" id="IPR050739">
    <property type="entry name" value="MFP"/>
</dbReference>
<keyword evidence="5" id="KW-1185">Reference proteome</keyword>
<comment type="caution">
    <text evidence="4">The sequence shown here is derived from an EMBL/GenBank/DDBJ whole genome shotgun (WGS) entry which is preliminary data.</text>
</comment>
<evidence type="ECO:0000313" key="4">
    <source>
        <dbReference type="EMBL" id="KXG84092.1"/>
    </source>
</evidence>
<dbReference type="Pfam" id="PF25917">
    <property type="entry name" value="BSH_RND"/>
    <property type="match status" value="1"/>
</dbReference>
<accession>A0A135NY40</accession>
<gene>
    <name evidence="4" type="ORF">ATO67_13870</name>
</gene>
<dbReference type="InterPro" id="IPR058634">
    <property type="entry name" value="AaeA-lik-b-barrel"/>
</dbReference>
<dbReference type="GO" id="GO:0055085">
    <property type="term" value="P:transmembrane transport"/>
    <property type="evidence" value="ECO:0007669"/>
    <property type="project" value="InterPro"/>
</dbReference>
<feature type="domain" description="p-hydroxybenzoic acid efflux pump subunit AaeA-like beta-barrel" evidence="3">
    <location>
        <begin position="261"/>
        <end position="336"/>
    </location>
</feature>